<dbReference type="Proteomes" id="UP000219439">
    <property type="component" value="Unassembled WGS sequence"/>
</dbReference>
<feature type="region of interest" description="Disordered" evidence="1">
    <location>
        <begin position="316"/>
        <end position="365"/>
    </location>
</feature>
<evidence type="ECO:0000313" key="3">
    <source>
        <dbReference type="Proteomes" id="UP000219439"/>
    </source>
</evidence>
<dbReference type="EMBL" id="OBEL01000002">
    <property type="protein sequence ID" value="SNZ19684.1"/>
    <property type="molecule type" value="Genomic_DNA"/>
</dbReference>
<keyword evidence="3" id="KW-1185">Reference proteome</keyword>
<dbReference type="AlphaFoldDB" id="A0A285PD64"/>
<proteinExistence type="predicted"/>
<gene>
    <name evidence="2" type="ORF">SAMN06265368_2774</name>
</gene>
<protein>
    <submittedName>
        <fullName evidence="2">Uncharacterized protein</fullName>
    </submittedName>
</protein>
<reference evidence="2 3" key="1">
    <citation type="submission" date="2017-09" db="EMBL/GenBank/DDBJ databases">
        <authorList>
            <person name="Ehlers B."/>
            <person name="Leendertz F.H."/>
        </authorList>
    </citation>
    <scope>NUCLEOTIDE SEQUENCE [LARGE SCALE GENOMIC DNA]</scope>
    <source>
        <strain evidence="2 3">DSM 18289</strain>
    </source>
</reference>
<organism evidence="2 3">
    <name type="scientific">Cohaesibacter gelatinilyticus</name>
    <dbReference type="NCBI Taxonomy" id="372072"/>
    <lineage>
        <taxon>Bacteria</taxon>
        <taxon>Pseudomonadati</taxon>
        <taxon>Pseudomonadota</taxon>
        <taxon>Alphaproteobacteria</taxon>
        <taxon>Hyphomicrobiales</taxon>
        <taxon>Cohaesibacteraceae</taxon>
    </lineage>
</organism>
<evidence type="ECO:0000256" key="1">
    <source>
        <dbReference type="SAM" id="MobiDB-lite"/>
    </source>
</evidence>
<sequence length="480" mass="52810">MMALNPDRFSGQDLDAYRNQISRNDLKELKQHQTDLLQQDSQALKRTEIYKATFEQADQLLQQLGRSSTGPDGESDPEAARLNAQFFVNLKARIDYELDRDEGQGLNGIQIHDLIQKQLQTDFLDQAMQLERLEREARHRLASTSLDRNGFGIERAKRIPEQEDGRVKIAALPLAAPLVLGGSAKGAAIVSGVLGSAAALGASMESLIFGSDTSANKPIDEAIDIDGFGQLHVSGISGFRKRTLTITSPGEDPVTLTGEITGNPNADLAGSEFSITEGTIGNRAMTSDDLRFYADVLRANKVKTVLNESNVNGAIGTLGSQSEASGTNHATLHSDEHGRHHNNPPPDQRIEGELDQGPEDPKDPDAKLPIIVYDLNYEETNKHTGIKAYGTRTPLLPETAQKVLNESILHEGRRYGYHEGTGFIYQFHDDNHGVWHGFPVPGNKTPNKVLTEMRRQGRFSKAKFNKLKGESKIKVPHNKQ</sequence>
<name>A0A285PD64_9HYPH</name>
<feature type="compositionally biased region" description="Polar residues" evidence="1">
    <location>
        <begin position="316"/>
        <end position="331"/>
    </location>
</feature>
<accession>A0A285PD64</accession>
<evidence type="ECO:0000313" key="2">
    <source>
        <dbReference type="EMBL" id="SNZ19684.1"/>
    </source>
</evidence>